<organism evidence="2 3">
    <name type="scientific">Lutibacter holmesii</name>
    <dbReference type="NCBI Taxonomy" id="1137985"/>
    <lineage>
        <taxon>Bacteria</taxon>
        <taxon>Pseudomonadati</taxon>
        <taxon>Bacteroidota</taxon>
        <taxon>Flavobacteriia</taxon>
        <taxon>Flavobacteriales</taxon>
        <taxon>Flavobacteriaceae</taxon>
        <taxon>Lutibacter</taxon>
    </lineage>
</organism>
<proteinExistence type="predicted"/>
<evidence type="ECO:0000313" key="2">
    <source>
        <dbReference type="EMBL" id="MFD1292755.1"/>
    </source>
</evidence>
<dbReference type="SMART" id="SM00382">
    <property type="entry name" value="AAA"/>
    <property type="match status" value="1"/>
</dbReference>
<dbReference type="PANTHER" id="PTHR30121">
    <property type="entry name" value="UNCHARACTERIZED PROTEIN YJGR-RELATED"/>
    <property type="match status" value="1"/>
</dbReference>
<feature type="domain" description="AAA+ ATPase" evidence="1">
    <location>
        <begin position="46"/>
        <end position="362"/>
    </location>
</feature>
<evidence type="ECO:0000313" key="3">
    <source>
        <dbReference type="Proteomes" id="UP001597241"/>
    </source>
</evidence>
<dbReference type="InterPro" id="IPR027417">
    <property type="entry name" value="P-loop_NTPase"/>
</dbReference>
<dbReference type="Proteomes" id="UP001597241">
    <property type="component" value="Unassembled WGS sequence"/>
</dbReference>
<dbReference type="Pfam" id="PF05872">
    <property type="entry name" value="HerA_C"/>
    <property type="match status" value="1"/>
</dbReference>
<dbReference type="SUPFAM" id="SSF52540">
    <property type="entry name" value="P-loop containing nucleoside triphosphate hydrolases"/>
    <property type="match status" value="1"/>
</dbReference>
<keyword evidence="3" id="KW-1185">Reference proteome</keyword>
<accession>A0ABW3WKZ9</accession>
<comment type="caution">
    <text evidence="2">The sequence shown here is derived from an EMBL/GenBank/DDBJ whole genome shotgun (WGS) entry which is preliminary data.</text>
</comment>
<sequence length="504" mass="56084">MDRKEIFFNHITEGYKTKGDYLTFGSAMLDGETIKDAFVKVPLKTLNRHGLIAGATGTGKTKSLQVMAENLSEKGIPVLLMDIKGDLSGLAQPSPGHAKIDERHEAIGLPFESKKFPVELLTISAQNGVRLRATVSEFGPVLLSRILDLTATQAGIVSIMFKYCDDHKLPLLDLKDFRKVLQFATAEGKEELQAEYGRISSASTGAILRKIIEIDQQGGDIFFGERSFDVQDLVRKNKEGKGIISILRLTDIQDKPKLFSTFMLQLLAEVYSSFPEQGDSGKPELVIFIDEAHLIFDEASKALLSQIESIIKLIRSKGIGIFFVTQNPKDVPEDVLAQLGLKIQHALRAFTAKDRKAIKLASENYPDSEYYDVDETLTQLGIGEAFVSVLNEKGRPTPLAATMMRAPMSRMDVLSKSEIKELIDDSRLYYKYDEAIDRESAYEILNEKIEKINEEEAVEAKKQKASKKATSSKRRSSTKMNPILKVVTSATFIRGVLGILKRVI</sequence>
<dbReference type="InterPro" id="IPR003593">
    <property type="entry name" value="AAA+_ATPase"/>
</dbReference>
<dbReference type="RefSeq" id="WP_386807549.1">
    <property type="nucleotide sequence ID" value="NZ_JBHTMV010000002.1"/>
</dbReference>
<gene>
    <name evidence="2" type="ORF">ACFQ5N_02810</name>
</gene>
<dbReference type="PANTHER" id="PTHR30121:SF6">
    <property type="entry name" value="SLR6007 PROTEIN"/>
    <property type="match status" value="1"/>
</dbReference>
<reference evidence="3" key="1">
    <citation type="journal article" date="2019" name="Int. J. Syst. Evol. Microbiol.">
        <title>The Global Catalogue of Microorganisms (GCM) 10K type strain sequencing project: providing services to taxonomists for standard genome sequencing and annotation.</title>
        <authorList>
            <consortium name="The Broad Institute Genomics Platform"/>
            <consortium name="The Broad Institute Genome Sequencing Center for Infectious Disease"/>
            <person name="Wu L."/>
            <person name="Ma J."/>
        </authorList>
    </citation>
    <scope>NUCLEOTIDE SEQUENCE [LARGE SCALE GENOMIC DNA]</scope>
    <source>
        <strain evidence="3">CCUG 62221</strain>
    </source>
</reference>
<evidence type="ECO:0000259" key="1">
    <source>
        <dbReference type="SMART" id="SM00382"/>
    </source>
</evidence>
<name>A0ABW3WKZ9_9FLAO</name>
<dbReference type="InterPro" id="IPR051162">
    <property type="entry name" value="T4SS_component"/>
</dbReference>
<dbReference type="InterPro" id="IPR033186">
    <property type="entry name" value="HerA_C"/>
</dbReference>
<protein>
    <submittedName>
        <fullName evidence="2">Helicase HerA-like domain-containing protein</fullName>
    </submittedName>
</protein>
<dbReference type="Gene3D" id="3.40.50.300">
    <property type="entry name" value="P-loop containing nucleotide triphosphate hydrolases"/>
    <property type="match status" value="2"/>
</dbReference>
<dbReference type="EMBL" id="JBHTMV010000002">
    <property type="protein sequence ID" value="MFD1292755.1"/>
    <property type="molecule type" value="Genomic_DNA"/>
</dbReference>